<evidence type="ECO:0000259" key="5">
    <source>
        <dbReference type="Pfam" id="PF08640"/>
    </source>
</evidence>
<feature type="non-terminal residue" evidence="6">
    <location>
        <position position="231"/>
    </location>
</feature>
<dbReference type="OrthoDB" id="28112at2759"/>
<dbReference type="Pfam" id="PF08640">
    <property type="entry name" value="U3_assoc_6"/>
    <property type="match status" value="1"/>
</dbReference>
<dbReference type="EMBL" id="QDEB01080913">
    <property type="protein sequence ID" value="RZC34342.1"/>
    <property type="molecule type" value="Genomic_DNA"/>
</dbReference>
<dbReference type="GO" id="GO:0032040">
    <property type="term" value="C:small-subunit processome"/>
    <property type="evidence" value="ECO:0007669"/>
    <property type="project" value="TreeGrafter"/>
</dbReference>
<reference evidence="6 7" key="1">
    <citation type="submission" date="2017-03" db="EMBL/GenBank/DDBJ databases">
        <title>Genome of the blue death feigning beetle - Asbolus verrucosus.</title>
        <authorList>
            <person name="Rider S.D."/>
        </authorList>
    </citation>
    <scope>NUCLEOTIDE SEQUENCE [LARGE SCALE GENOMIC DNA]</scope>
    <source>
        <strain evidence="6">Butters</strain>
        <tissue evidence="6">Head and leg muscle</tissue>
    </source>
</reference>
<dbReference type="InterPro" id="IPR013949">
    <property type="entry name" value="Utp6"/>
</dbReference>
<evidence type="ECO:0000256" key="3">
    <source>
        <dbReference type="ARBA" id="ARBA00022737"/>
    </source>
</evidence>
<name>A0A482VN73_ASBVE</name>
<proteinExistence type="predicted"/>
<dbReference type="AlphaFoldDB" id="A0A482VN73"/>
<evidence type="ECO:0000313" key="7">
    <source>
        <dbReference type="Proteomes" id="UP000292052"/>
    </source>
</evidence>
<protein>
    <submittedName>
        <fullName evidence="6">U3 small nucleolar RNA-associated protein 6-like</fullName>
    </submittedName>
</protein>
<feature type="domain" description="U3 small nucleolar RNA-associated protein 6 N-terminal" evidence="5">
    <location>
        <begin position="2"/>
        <end position="54"/>
    </location>
</feature>
<keyword evidence="7" id="KW-1185">Reference proteome</keyword>
<accession>A0A482VN73</accession>
<dbReference type="STRING" id="1661398.A0A482VN73"/>
<keyword evidence="4" id="KW-0539">Nucleus</keyword>
<dbReference type="PANTHER" id="PTHR23271:SF1">
    <property type="entry name" value="U3 SMALL NUCLEOLAR RNA-ASSOCIATED PROTEIN 6 HOMOLOG"/>
    <property type="match status" value="1"/>
</dbReference>
<dbReference type="GO" id="GO:0000462">
    <property type="term" value="P:maturation of SSU-rRNA from tricistronic rRNA transcript (SSU-rRNA, 5.8S rRNA, LSU-rRNA)"/>
    <property type="evidence" value="ECO:0007669"/>
    <property type="project" value="InterPro"/>
</dbReference>
<evidence type="ECO:0000313" key="6">
    <source>
        <dbReference type="EMBL" id="RZC34342.1"/>
    </source>
</evidence>
<organism evidence="6 7">
    <name type="scientific">Asbolus verrucosus</name>
    <name type="common">Desert ironclad beetle</name>
    <dbReference type="NCBI Taxonomy" id="1661398"/>
    <lineage>
        <taxon>Eukaryota</taxon>
        <taxon>Metazoa</taxon>
        <taxon>Ecdysozoa</taxon>
        <taxon>Arthropoda</taxon>
        <taxon>Hexapoda</taxon>
        <taxon>Insecta</taxon>
        <taxon>Pterygota</taxon>
        <taxon>Neoptera</taxon>
        <taxon>Endopterygota</taxon>
        <taxon>Coleoptera</taxon>
        <taxon>Polyphaga</taxon>
        <taxon>Cucujiformia</taxon>
        <taxon>Tenebrionidae</taxon>
        <taxon>Pimeliinae</taxon>
        <taxon>Asbolus</taxon>
    </lineage>
</organism>
<dbReference type="GO" id="GO:0034388">
    <property type="term" value="C:Pwp2p-containing subcomplex of 90S preribosome"/>
    <property type="evidence" value="ECO:0007669"/>
    <property type="project" value="TreeGrafter"/>
</dbReference>
<comment type="subcellular location">
    <subcellularLocation>
        <location evidence="1">Nucleus</location>
        <location evidence="1">Nucleolus</location>
    </subcellularLocation>
</comment>
<feature type="non-terminal residue" evidence="6">
    <location>
        <position position="1"/>
    </location>
</feature>
<dbReference type="Proteomes" id="UP000292052">
    <property type="component" value="Unassembled WGS sequence"/>
</dbReference>
<keyword evidence="3" id="KW-0677">Repeat</keyword>
<dbReference type="PANTHER" id="PTHR23271">
    <property type="entry name" value="HEPATOCELLULAR CARCINOMA-ASSOCIATED ANTIGEN 66"/>
    <property type="match status" value="1"/>
</dbReference>
<keyword evidence="2" id="KW-0698">rRNA processing</keyword>
<dbReference type="InterPro" id="IPR055347">
    <property type="entry name" value="UTP6_N"/>
</dbReference>
<evidence type="ECO:0000256" key="4">
    <source>
        <dbReference type="ARBA" id="ARBA00023242"/>
    </source>
</evidence>
<dbReference type="GO" id="GO:0030515">
    <property type="term" value="F:snoRNA binding"/>
    <property type="evidence" value="ECO:0007669"/>
    <property type="project" value="InterPro"/>
</dbReference>
<gene>
    <name evidence="6" type="ORF">BDFB_012419</name>
</gene>
<evidence type="ECO:0000256" key="1">
    <source>
        <dbReference type="ARBA" id="ARBA00004604"/>
    </source>
</evidence>
<comment type="caution">
    <text evidence="6">The sequence shown here is derived from an EMBL/GenBank/DDBJ whole genome shotgun (WGS) entry which is preliminary data.</text>
</comment>
<sequence length="231" mass="27158">LILKARKEFEYKINGVSKSLEDFKEYILYEKILLKQVYSRRDKSMISERKTTSVAVQNMIKNCSQNPEVWQVAAAWYANDRNDLNAALKIVNKGLTIHKNSKLLYTEAIKLELSAIKGNNRLEDDEEAQRKVCKKIETYVLFICDCINDSNYLIEILNLLATYSFTTSVQNLLIDKLLQNHSDMEFVWHTLAQREKREEASNDKYLTERYYIKWLELVTDEEALRILERDG</sequence>
<evidence type="ECO:0000256" key="2">
    <source>
        <dbReference type="ARBA" id="ARBA00022552"/>
    </source>
</evidence>